<accession>A0A2T8HIW7</accession>
<protein>
    <recommendedName>
        <fullName evidence="4">Type II toxin-antitoxin system RelE/ParE family toxin</fullName>
    </recommendedName>
</protein>
<reference evidence="2 3" key="1">
    <citation type="submission" date="2018-04" db="EMBL/GenBank/DDBJ databases">
        <title>Sphingobacterium cortibacter sp. nov.</title>
        <authorList>
            <person name="Li Y."/>
        </authorList>
    </citation>
    <scope>NUCLEOTIDE SEQUENCE [LARGE SCALE GENOMIC DNA]</scope>
    <source>
        <strain evidence="2 3">2c-3</strain>
    </source>
</reference>
<proteinExistence type="predicted"/>
<name>A0A2T8HIW7_9SPHI</name>
<gene>
    <name evidence="2" type="ORF">DC487_10765</name>
</gene>
<dbReference type="InterPro" id="IPR007712">
    <property type="entry name" value="RelE/ParE_toxin"/>
</dbReference>
<dbReference type="RefSeq" id="WP_116775974.1">
    <property type="nucleotide sequence ID" value="NZ_QDKG01000003.1"/>
</dbReference>
<dbReference type="OrthoDB" id="1098070at2"/>
<dbReference type="Pfam" id="PF05016">
    <property type="entry name" value="ParE_toxin"/>
    <property type="match status" value="1"/>
</dbReference>
<keyword evidence="1" id="KW-1277">Toxin-antitoxin system</keyword>
<dbReference type="InterPro" id="IPR035093">
    <property type="entry name" value="RelE/ParE_toxin_dom_sf"/>
</dbReference>
<evidence type="ECO:0000313" key="3">
    <source>
        <dbReference type="Proteomes" id="UP000245627"/>
    </source>
</evidence>
<keyword evidence="3" id="KW-1185">Reference proteome</keyword>
<evidence type="ECO:0008006" key="4">
    <source>
        <dbReference type="Google" id="ProtNLM"/>
    </source>
</evidence>
<organism evidence="2 3">
    <name type="scientific">Sphingobacterium corticibacter</name>
    <dbReference type="NCBI Taxonomy" id="2171749"/>
    <lineage>
        <taxon>Bacteria</taxon>
        <taxon>Pseudomonadati</taxon>
        <taxon>Bacteroidota</taxon>
        <taxon>Sphingobacteriia</taxon>
        <taxon>Sphingobacteriales</taxon>
        <taxon>Sphingobacteriaceae</taxon>
        <taxon>Sphingobacterium</taxon>
    </lineage>
</organism>
<dbReference type="Proteomes" id="UP000245627">
    <property type="component" value="Unassembled WGS sequence"/>
</dbReference>
<evidence type="ECO:0000256" key="1">
    <source>
        <dbReference type="ARBA" id="ARBA00022649"/>
    </source>
</evidence>
<dbReference type="EMBL" id="QDKG01000003">
    <property type="protein sequence ID" value="PVH25389.1"/>
    <property type="molecule type" value="Genomic_DNA"/>
</dbReference>
<evidence type="ECO:0000313" key="2">
    <source>
        <dbReference type="EMBL" id="PVH25389.1"/>
    </source>
</evidence>
<sequence>MRSGYKVYWTANALDELAKTITYLEENFTDKEIRKLVLQIENTIALISHNPSIFPKSEFKPVYKAIVLKYNTLYYRVNENNIEILSFFSNRQNPAKRNI</sequence>
<dbReference type="AlphaFoldDB" id="A0A2T8HIW7"/>
<dbReference type="Gene3D" id="3.30.2310.20">
    <property type="entry name" value="RelE-like"/>
    <property type="match status" value="1"/>
</dbReference>
<comment type="caution">
    <text evidence="2">The sequence shown here is derived from an EMBL/GenBank/DDBJ whole genome shotgun (WGS) entry which is preliminary data.</text>
</comment>